<dbReference type="AlphaFoldDB" id="A0A9P1H700"/>
<reference evidence="6" key="1">
    <citation type="submission" date="2022-11" db="EMBL/GenBank/DDBJ databases">
        <authorList>
            <person name="Scott C."/>
            <person name="Bruce N."/>
        </authorList>
    </citation>
    <scope>NUCLEOTIDE SEQUENCE</scope>
</reference>
<dbReference type="InterPro" id="IPR000504">
    <property type="entry name" value="RRM_dom"/>
</dbReference>
<name>A0A9P1H700_9PEZI</name>
<evidence type="ECO:0000256" key="4">
    <source>
        <dbReference type="SAM" id="MobiDB-lite"/>
    </source>
</evidence>
<dbReference type="EMBL" id="CALLCH030000017">
    <property type="protein sequence ID" value="CAI4217999.1"/>
    <property type="molecule type" value="Genomic_DNA"/>
</dbReference>
<feature type="domain" description="RRM" evidence="5">
    <location>
        <begin position="190"/>
        <end position="272"/>
    </location>
</feature>
<dbReference type="SMART" id="SM00360">
    <property type="entry name" value="RRM"/>
    <property type="match status" value="4"/>
</dbReference>
<dbReference type="GO" id="GO:0003729">
    <property type="term" value="F:mRNA binding"/>
    <property type="evidence" value="ECO:0007669"/>
    <property type="project" value="TreeGrafter"/>
</dbReference>
<feature type="region of interest" description="Disordered" evidence="4">
    <location>
        <begin position="1"/>
        <end position="113"/>
    </location>
</feature>
<feature type="region of interest" description="Disordered" evidence="4">
    <location>
        <begin position="553"/>
        <end position="621"/>
    </location>
</feature>
<dbReference type="GO" id="GO:0010468">
    <property type="term" value="P:regulation of gene expression"/>
    <property type="evidence" value="ECO:0007669"/>
    <property type="project" value="UniProtKB-ARBA"/>
</dbReference>
<sequence length="651" mass="69736">MQDLSGPVGGGPSGAPGNRFPGHASKPSNSDTGFSHGAFASNIPGFGERHPRRANVPSINTQPFPQFQNHPAFQQAQQNNAQQQNGVGSPQSALFRGRAAPSTSGTSPDTPAEEILGHVRSGQIESVRLLPDKNCAFISFLDASSATHFHSDAILKKLCIKGQDIKVGWGKPSQVPTSVALAVQQSGASRNVYLGNLSEEVTEEEIREDLGKFGPIDTIKLVKEKNIAFIHFLSISNAIKAVSQLPQEPKWQAPRRVYYGKDRCAYVSKTQQQNAAQYLGIAPGHAHMLTGADREMISNALAQQSVAAAAVATAAGGINNLGNRTIYLGNIHPETTVEEICNVVRGGLLHHIRYIPDKHICFVTFIDPTAAASFYALSNLQGLMIHNRRLKIGWGKHSGALPPAIALAVSGGASRNVYIGNLDESWTEERLRQDFSEYGEIELVNALREKSCAFVNFTNIANAIKAIEAVRSKEEYRKFKSPMNESIPSPPAPSSQNGGSPTNSSSPQPALFNSGSNPLTMYLSHIAHQAQHQQSQQHQVLAAQQAALLEPLNHHPTKCPSKSPNKGRSRAISNRLAPGPRGQHNRAVSLPVLAPDFQNGGTSPNSVAGNGPGEGERRGHQYQASYGGMGSGFGLAIQGGLNGWVEEEVAH</sequence>
<evidence type="ECO:0000259" key="5">
    <source>
        <dbReference type="PROSITE" id="PS50102"/>
    </source>
</evidence>
<accession>A0A9P1H700</accession>
<dbReference type="InterPro" id="IPR039171">
    <property type="entry name" value="Cwc2/Slt11"/>
</dbReference>
<keyword evidence="1" id="KW-0677">Repeat</keyword>
<dbReference type="PANTHER" id="PTHR14089">
    <property type="entry name" value="PRE-MRNA-SPLICING FACTOR RBM22"/>
    <property type="match status" value="1"/>
</dbReference>
<feature type="compositionally biased region" description="Polar residues" evidence="4">
    <location>
        <begin position="494"/>
        <end position="517"/>
    </location>
</feature>
<keyword evidence="2 3" id="KW-0694">RNA-binding</keyword>
<evidence type="ECO:0000313" key="6">
    <source>
        <dbReference type="EMBL" id="CAI4217999.1"/>
    </source>
</evidence>
<evidence type="ECO:0000256" key="2">
    <source>
        <dbReference type="ARBA" id="ARBA00022884"/>
    </source>
</evidence>
<protein>
    <recommendedName>
        <fullName evidence="5">RRM domain-containing protein</fullName>
    </recommendedName>
</protein>
<feature type="compositionally biased region" description="Polar residues" evidence="4">
    <location>
        <begin position="599"/>
        <end position="608"/>
    </location>
</feature>
<dbReference type="CDD" id="cd12521">
    <property type="entry name" value="RRM3_MRN1"/>
    <property type="match status" value="1"/>
</dbReference>
<feature type="domain" description="RRM" evidence="5">
    <location>
        <begin position="324"/>
        <end position="397"/>
    </location>
</feature>
<dbReference type="SUPFAM" id="SSF54928">
    <property type="entry name" value="RNA-binding domain, RBD"/>
    <property type="match status" value="3"/>
</dbReference>
<organism evidence="6 7">
    <name type="scientific">Parascedosporium putredinis</name>
    <dbReference type="NCBI Taxonomy" id="1442378"/>
    <lineage>
        <taxon>Eukaryota</taxon>
        <taxon>Fungi</taxon>
        <taxon>Dikarya</taxon>
        <taxon>Ascomycota</taxon>
        <taxon>Pezizomycotina</taxon>
        <taxon>Sordariomycetes</taxon>
        <taxon>Hypocreomycetidae</taxon>
        <taxon>Microascales</taxon>
        <taxon>Microascaceae</taxon>
        <taxon>Parascedosporium</taxon>
    </lineage>
</organism>
<keyword evidence="7" id="KW-1185">Reference proteome</keyword>
<evidence type="ECO:0000256" key="1">
    <source>
        <dbReference type="ARBA" id="ARBA00022737"/>
    </source>
</evidence>
<dbReference type="FunFam" id="3.30.70.330:FF:000120">
    <property type="entry name" value="Negative regulator of differentiation 1"/>
    <property type="match status" value="1"/>
</dbReference>
<dbReference type="Pfam" id="PF00076">
    <property type="entry name" value="RRM_1"/>
    <property type="match status" value="2"/>
</dbReference>
<dbReference type="FunFam" id="3.30.70.330:FF:000064">
    <property type="entry name" value="Differentiation 1 negative regulator"/>
    <property type="match status" value="1"/>
</dbReference>
<dbReference type="Proteomes" id="UP000838763">
    <property type="component" value="Unassembled WGS sequence"/>
</dbReference>
<dbReference type="OrthoDB" id="6407164at2759"/>
<comment type="caution">
    <text evidence="6">The sequence shown here is derived from an EMBL/GenBank/DDBJ whole genome shotgun (WGS) entry which is preliminary data.</text>
</comment>
<dbReference type="PANTHER" id="PTHR14089:SF8">
    <property type="entry name" value="RNA-BINDING PROTEIN MRN1"/>
    <property type="match status" value="1"/>
</dbReference>
<dbReference type="GO" id="GO:0051252">
    <property type="term" value="P:regulation of RNA metabolic process"/>
    <property type="evidence" value="ECO:0007669"/>
    <property type="project" value="UniProtKB-ARBA"/>
</dbReference>
<dbReference type="PROSITE" id="PS50102">
    <property type="entry name" value="RRM"/>
    <property type="match status" value="4"/>
</dbReference>
<feature type="domain" description="RRM" evidence="5">
    <location>
        <begin position="415"/>
        <end position="486"/>
    </location>
</feature>
<dbReference type="InterPro" id="IPR035979">
    <property type="entry name" value="RBD_domain_sf"/>
</dbReference>
<dbReference type="GO" id="GO:0010494">
    <property type="term" value="C:cytoplasmic stress granule"/>
    <property type="evidence" value="ECO:0007669"/>
    <property type="project" value="TreeGrafter"/>
</dbReference>
<gene>
    <name evidence="6" type="ORF">PPNO1_LOCUS7595</name>
</gene>
<dbReference type="GO" id="GO:0000398">
    <property type="term" value="P:mRNA splicing, via spliceosome"/>
    <property type="evidence" value="ECO:0007669"/>
    <property type="project" value="TreeGrafter"/>
</dbReference>
<feature type="region of interest" description="Disordered" evidence="4">
    <location>
        <begin position="480"/>
        <end position="517"/>
    </location>
</feature>
<evidence type="ECO:0000313" key="7">
    <source>
        <dbReference type="Proteomes" id="UP000838763"/>
    </source>
</evidence>
<feature type="compositionally biased region" description="Low complexity" evidence="4">
    <location>
        <begin position="62"/>
        <end position="84"/>
    </location>
</feature>
<dbReference type="FunFam" id="3.30.70.330:FF:000047">
    <property type="entry name" value="Differentiation 1 negative regulator"/>
    <property type="match status" value="1"/>
</dbReference>
<proteinExistence type="predicted"/>
<dbReference type="Gene3D" id="3.30.70.330">
    <property type="match status" value="4"/>
</dbReference>
<evidence type="ECO:0000256" key="3">
    <source>
        <dbReference type="PROSITE-ProRule" id="PRU00176"/>
    </source>
</evidence>
<dbReference type="InterPro" id="IPR012677">
    <property type="entry name" value="Nucleotide-bd_a/b_plait_sf"/>
</dbReference>
<feature type="domain" description="RRM" evidence="5">
    <location>
        <begin position="92"/>
        <end position="172"/>
    </location>
</feature>